<dbReference type="RefSeq" id="XP_007739798.1">
    <property type="nucleotide sequence ID" value="XM_007741608.1"/>
</dbReference>
<dbReference type="EMBL" id="AMGX01000001">
    <property type="protein sequence ID" value="EXJ76481.1"/>
    <property type="molecule type" value="Genomic_DNA"/>
</dbReference>
<reference evidence="1 2" key="1">
    <citation type="submission" date="2013-03" db="EMBL/GenBank/DDBJ databases">
        <title>The Genome Sequence of Cladophialophora psammophila CBS 110553.</title>
        <authorList>
            <consortium name="The Broad Institute Genomics Platform"/>
            <person name="Cuomo C."/>
            <person name="de Hoog S."/>
            <person name="Gorbushina A."/>
            <person name="Walker B."/>
            <person name="Young S.K."/>
            <person name="Zeng Q."/>
            <person name="Gargeya S."/>
            <person name="Fitzgerald M."/>
            <person name="Haas B."/>
            <person name="Abouelleil A."/>
            <person name="Allen A.W."/>
            <person name="Alvarado L."/>
            <person name="Arachchi H.M."/>
            <person name="Berlin A.M."/>
            <person name="Chapman S.B."/>
            <person name="Gainer-Dewar J."/>
            <person name="Goldberg J."/>
            <person name="Griggs A."/>
            <person name="Gujja S."/>
            <person name="Hansen M."/>
            <person name="Howarth C."/>
            <person name="Imamovic A."/>
            <person name="Ireland A."/>
            <person name="Larimer J."/>
            <person name="McCowan C."/>
            <person name="Murphy C."/>
            <person name="Pearson M."/>
            <person name="Poon T.W."/>
            <person name="Priest M."/>
            <person name="Roberts A."/>
            <person name="Saif S."/>
            <person name="Shea T."/>
            <person name="Sisk P."/>
            <person name="Sykes S."/>
            <person name="Wortman J."/>
            <person name="Nusbaum C."/>
            <person name="Birren B."/>
        </authorList>
    </citation>
    <scope>NUCLEOTIDE SEQUENCE [LARGE SCALE GENOMIC DNA]</scope>
    <source>
        <strain evidence="1 2">CBS 110553</strain>
    </source>
</reference>
<evidence type="ECO:0000313" key="2">
    <source>
        <dbReference type="Proteomes" id="UP000019471"/>
    </source>
</evidence>
<dbReference type="HOGENOM" id="CLU_2483180_0_0_1"/>
<accession>W9XHQ9</accession>
<dbReference type="Proteomes" id="UP000019471">
    <property type="component" value="Unassembled WGS sequence"/>
</dbReference>
<evidence type="ECO:0000313" key="1">
    <source>
        <dbReference type="EMBL" id="EXJ76481.1"/>
    </source>
</evidence>
<dbReference type="Gene3D" id="3.10.450.50">
    <property type="match status" value="1"/>
</dbReference>
<protein>
    <submittedName>
        <fullName evidence="1">Uncharacterized protein</fullName>
    </submittedName>
</protein>
<dbReference type="InterPro" id="IPR032710">
    <property type="entry name" value="NTF2-like_dom_sf"/>
</dbReference>
<organism evidence="1 2">
    <name type="scientific">Cladophialophora psammophila CBS 110553</name>
    <dbReference type="NCBI Taxonomy" id="1182543"/>
    <lineage>
        <taxon>Eukaryota</taxon>
        <taxon>Fungi</taxon>
        <taxon>Dikarya</taxon>
        <taxon>Ascomycota</taxon>
        <taxon>Pezizomycotina</taxon>
        <taxon>Eurotiomycetes</taxon>
        <taxon>Chaetothyriomycetidae</taxon>
        <taxon>Chaetothyriales</taxon>
        <taxon>Herpotrichiellaceae</taxon>
        <taxon>Cladophialophora</taxon>
    </lineage>
</organism>
<dbReference type="AlphaFoldDB" id="W9XHQ9"/>
<name>W9XHQ9_9EURO</name>
<comment type="caution">
    <text evidence="1">The sequence shown here is derived from an EMBL/GenBank/DDBJ whole genome shotgun (WGS) entry which is preliminary data.</text>
</comment>
<dbReference type="OrthoDB" id="4134541at2759"/>
<sequence>MAVSTTQVQEHRALTHHINNYGWFADMYAWDDIANCLTEDCTFDFKVTTDLEGQGFPDVPQLRHNKRAIKHGQGTGRYYGEVPTHTT</sequence>
<keyword evidence="2" id="KW-1185">Reference proteome</keyword>
<gene>
    <name evidence="1" type="ORF">A1O5_00989</name>
</gene>
<dbReference type="SUPFAM" id="SSF54427">
    <property type="entry name" value="NTF2-like"/>
    <property type="match status" value="1"/>
</dbReference>
<dbReference type="GeneID" id="19185725"/>
<proteinExistence type="predicted"/>